<sequence length="23" mass="2756">MHPVNIYLSTFSQYFSSMPNKTY</sequence>
<reference evidence="1" key="2">
    <citation type="journal article" date="2015" name="Data Brief">
        <title>Shoot transcriptome of the giant reed, Arundo donax.</title>
        <authorList>
            <person name="Barrero R.A."/>
            <person name="Guerrero F.D."/>
            <person name="Moolhuijzen P."/>
            <person name="Goolsby J.A."/>
            <person name="Tidwell J."/>
            <person name="Bellgard S.E."/>
            <person name="Bellgard M.I."/>
        </authorList>
    </citation>
    <scope>NUCLEOTIDE SEQUENCE</scope>
    <source>
        <tissue evidence="1">Shoot tissue taken approximately 20 cm above the soil surface</tissue>
    </source>
</reference>
<name>A0A0A9B0W7_ARUDO</name>
<evidence type="ECO:0000313" key="1">
    <source>
        <dbReference type="EMBL" id="JAD54825.1"/>
    </source>
</evidence>
<dbReference type="EMBL" id="GBRH01243070">
    <property type="protein sequence ID" value="JAD54825.1"/>
    <property type="molecule type" value="Transcribed_RNA"/>
</dbReference>
<protein>
    <submittedName>
        <fullName evidence="1">Uncharacterized protein</fullName>
    </submittedName>
</protein>
<reference evidence="1" key="1">
    <citation type="submission" date="2014-09" db="EMBL/GenBank/DDBJ databases">
        <authorList>
            <person name="Magalhaes I.L.F."/>
            <person name="Oliveira U."/>
            <person name="Santos F.R."/>
            <person name="Vidigal T.H.D.A."/>
            <person name="Brescovit A.D."/>
            <person name="Santos A.J."/>
        </authorList>
    </citation>
    <scope>NUCLEOTIDE SEQUENCE</scope>
    <source>
        <tissue evidence="1">Shoot tissue taken approximately 20 cm above the soil surface</tissue>
    </source>
</reference>
<dbReference type="AlphaFoldDB" id="A0A0A9B0W7"/>
<organism evidence="1">
    <name type="scientific">Arundo donax</name>
    <name type="common">Giant reed</name>
    <name type="synonym">Donax arundinaceus</name>
    <dbReference type="NCBI Taxonomy" id="35708"/>
    <lineage>
        <taxon>Eukaryota</taxon>
        <taxon>Viridiplantae</taxon>
        <taxon>Streptophyta</taxon>
        <taxon>Embryophyta</taxon>
        <taxon>Tracheophyta</taxon>
        <taxon>Spermatophyta</taxon>
        <taxon>Magnoliopsida</taxon>
        <taxon>Liliopsida</taxon>
        <taxon>Poales</taxon>
        <taxon>Poaceae</taxon>
        <taxon>PACMAD clade</taxon>
        <taxon>Arundinoideae</taxon>
        <taxon>Arundineae</taxon>
        <taxon>Arundo</taxon>
    </lineage>
</organism>
<accession>A0A0A9B0W7</accession>
<proteinExistence type="predicted"/>